<dbReference type="KEGG" id="bma:BMAA1383"/>
<evidence type="ECO:0000313" key="3">
    <source>
        <dbReference type="Proteomes" id="UP000006693"/>
    </source>
</evidence>
<accession>A0A0H2XD74</accession>
<evidence type="ECO:0000313" key="2">
    <source>
        <dbReference type="EMBL" id="AAY59159.1"/>
    </source>
</evidence>
<keyword evidence="3" id="KW-1185">Reference proteome</keyword>
<name>A0A0H2XD74_BURMA</name>
<feature type="region of interest" description="Disordered" evidence="1">
    <location>
        <begin position="1"/>
        <end position="42"/>
    </location>
</feature>
<dbReference type="HOGENOM" id="CLU_1567753_0_0_4"/>
<gene>
    <name evidence="2" type="ordered locus">BMAA1383</name>
</gene>
<dbReference type="AlphaFoldDB" id="A0A0H2XD74"/>
<dbReference type="Proteomes" id="UP000006693">
    <property type="component" value="Chromosome 2"/>
</dbReference>
<feature type="compositionally biased region" description="Basic and acidic residues" evidence="1">
    <location>
        <begin position="11"/>
        <end position="25"/>
    </location>
</feature>
<sequence length="170" mass="18276">MDAAQTAVPGKRRDAHAGADVRIAEVGRPAGRNPADAVFRNDDPDAAAVPVRLDRALKHRGAAEPEFGPLQFAEFGRDRARRARCMARRLGFGRCRRRGVGWVDAAAAGDLGIHSVAMSVSRPGDAGRAGRRRARRIGAPRVEIRERAARCVPSPCRAPAGAAFRRLILS</sequence>
<organism evidence="2 3">
    <name type="scientific">Burkholderia mallei (strain ATCC 23344)</name>
    <dbReference type="NCBI Taxonomy" id="243160"/>
    <lineage>
        <taxon>Bacteria</taxon>
        <taxon>Pseudomonadati</taxon>
        <taxon>Pseudomonadota</taxon>
        <taxon>Betaproteobacteria</taxon>
        <taxon>Burkholderiales</taxon>
        <taxon>Burkholderiaceae</taxon>
        <taxon>Burkholderia</taxon>
        <taxon>pseudomallei group</taxon>
    </lineage>
</organism>
<protein>
    <submittedName>
        <fullName evidence="2">Uncharacterized protein</fullName>
    </submittedName>
</protein>
<reference evidence="2 3" key="1">
    <citation type="journal article" date="2004" name="Proc. Natl. Acad. Sci. U.S.A.">
        <title>Structural flexibility in the Burkholderia mallei genome.</title>
        <authorList>
            <person name="Nierman W.C."/>
            <person name="DeShazer D."/>
            <person name="Kim H.S."/>
            <person name="Tettelin H."/>
            <person name="Nelson K.E."/>
            <person name="Feldblyum T."/>
            <person name="Ulrich R.L."/>
            <person name="Ronning C.M."/>
            <person name="Brinkac L.M."/>
            <person name="Daugherty S.C."/>
            <person name="Davidsen T.D."/>
            <person name="Deboy R.T."/>
            <person name="Dimitrov G."/>
            <person name="Dodson R.J."/>
            <person name="Durkin A.S."/>
            <person name="Gwinn M.L."/>
            <person name="Haft D.H."/>
            <person name="Khouri H."/>
            <person name="Kolonay J.F."/>
            <person name="Madupu R."/>
            <person name="Mohammoud Y."/>
            <person name="Nelson W.C."/>
            <person name="Radune D."/>
            <person name="Romero C.M."/>
            <person name="Sarria S."/>
            <person name="Selengut J."/>
            <person name="Shamblin C."/>
            <person name="Sullivan S.A."/>
            <person name="White O."/>
            <person name="Yu Y."/>
            <person name="Zafar N."/>
            <person name="Zhou L."/>
            <person name="Fraser C.M."/>
        </authorList>
    </citation>
    <scope>NUCLEOTIDE SEQUENCE [LARGE SCALE GENOMIC DNA]</scope>
    <source>
        <strain evidence="2 3">ATCC 23344</strain>
    </source>
</reference>
<evidence type="ECO:0000256" key="1">
    <source>
        <dbReference type="SAM" id="MobiDB-lite"/>
    </source>
</evidence>
<dbReference type="EMBL" id="CP000011">
    <property type="protein sequence ID" value="AAY59159.1"/>
    <property type="molecule type" value="Genomic_DNA"/>
</dbReference>
<proteinExistence type="predicted"/>